<dbReference type="AlphaFoldDB" id="A0A0L0BMR3"/>
<protein>
    <submittedName>
        <fullName evidence="2">Uncharacterized protein</fullName>
    </submittedName>
</protein>
<comment type="caution">
    <text evidence="2">The sequence shown here is derived from an EMBL/GenBank/DDBJ whole genome shotgun (WGS) entry which is preliminary data.</text>
</comment>
<evidence type="ECO:0000256" key="1">
    <source>
        <dbReference type="SAM" id="MobiDB-lite"/>
    </source>
</evidence>
<evidence type="ECO:0000313" key="2">
    <source>
        <dbReference type="EMBL" id="KNC21336.1"/>
    </source>
</evidence>
<gene>
    <name evidence="2" type="ORF">FF38_06644</name>
</gene>
<dbReference type="EMBL" id="JRES01001630">
    <property type="protein sequence ID" value="KNC21336.1"/>
    <property type="molecule type" value="Genomic_DNA"/>
</dbReference>
<feature type="region of interest" description="Disordered" evidence="1">
    <location>
        <begin position="48"/>
        <end position="85"/>
    </location>
</feature>
<dbReference type="Proteomes" id="UP000037069">
    <property type="component" value="Unassembled WGS sequence"/>
</dbReference>
<evidence type="ECO:0000313" key="3">
    <source>
        <dbReference type="Proteomes" id="UP000037069"/>
    </source>
</evidence>
<name>A0A0L0BMR3_LUCCU</name>
<reference evidence="2 3" key="1">
    <citation type="journal article" date="2015" name="Nat. Commun.">
        <title>Lucilia cuprina genome unlocks parasitic fly biology to underpin future interventions.</title>
        <authorList>
            <person name="Anstead C.A."/>
            <person name="Korhonen P.K."/>
            <person name="Young N.D."/>
            <person name="Hall R.S."/>
            <person name="Jex A.R."/>
            <person name="Murali S.C."/>
            <person name="Hughes D.S."/>
            <person name="Lee S.F."/>
            <person name="Perry T."/>
            <person name="Stroehlein A.J."/>
            <person name="Ansell B.R."/>
            <person name="Breugelmans B."/>
            <person name="Hofmann A."/>
            <person name="Qu J."/>
            <person name="Dugan S."/>
            <person name="Lee S.L."/>
            <person name="Chao H."/>
            <person name="Dinh H."/>
            <person name="Han Y."/>
            <person name="Doddapaneni H.V."/>
            <person name="Worley K.C."/>
            <person name="Muzny D.M."/>
            <person name="Ioannidis P."/>
            <person name="Waterhouse R.M."/>
            <person name="Zdobnov E.M."/>
            <person name="James P.J."/>
            <person name="Bagnall N.H."/>
            <person name="Kotze A.C."/>
            <person name="Gibbs R.A."/>
            <person name="Richards S."/>
            <person name="Batterham P."/>
            <person name="Gasser R.B."/>
        </authorList>
    </citation>
    <scope>NUCLEOTIDE SEQUENCE [LARGE SCALE GENOMIC DNA]</scope>
    <source>
        <strain evidence="2 3">LS</strain>
        <tissue evidence="2">Full body</tissue>
    </source>
</reference>
<proteinExistence type="predicted"/>
<organism evidence="2 3">
    <name type="scientific">Lucilia cuprina</name>
    <name type="common">Green bottle fly</name>
    <name type="synonym">Australian sheep blowfly</name>
    <dbReference type="NCBI Taxonomy" id="7375"/>
    <lineage>
        <taxon>Eukaryota</taxon>
        <taxon>Metazoa</taxon>
        <taxon>Ecdysozoa</taxon>
        <taxon>Arthropoda</taxon>
        <taxon>Hexapoda</taxon>
        <taxon>Insecta</taxon>
        <taxon>Pterygota</taxon>
        <taxon>Neoptera</taxon>
        <taxon>Endopterygota</taxon>
        <taxon>Diptera</taxon>
        <taxon>Brachycera</taxon>
        <taxon>Muscomorpha</taxon>
        <taxon>Oestroidea</taxon>
        <taxon>Calliphoridae</taxon>
        <taxon>Luciliinae</taxon>
        <taxon>Lucilia</taxon>
    </lineage>
</organism>
<dbReference type="OrthoDB" id="9985088at2759"/>
<keyword evidence="3" id="KW-1185">Reference proteome</keyword>
<sequence>MFVSSQLPVHMLRGVEPNLRYGTAIKNFIDKNYENNNIDNNNNNIPKCMLNDDEQNSIDTADYDTNRRSGASDSRSSRIEQHRHKCIHLASRKQIGDSIIRYEDKSIIHK</sequence>
<accession>A0A0L0BMR3</accession>